<dbReference type="InterPro" id="IPR003439">
    <property type="entry name" value="ABC_transporter-like_ATP-bd"/>
</dbReference>
<dbReference type="EMBL" id="JAAKZI010000017">
    <property type="protein sequence ID" value="NGN84002.1"/>
    <property type="molecule type" value="Genomic_DNA"/>
</dbReference>
<evidence type="ECO:0000256" key="2">
    <source>
        <dbReference type="ARBA" id="ARBA00022475"/>
    </source>
</evidence>
<keyword evidence="7" id="KW-0406">Ion transport</keyword>
<dbReference type="PROSITE" id="PS00211">
    <property type="entry name" value="ABC_TRANSPORTER_1"/>
    <property type="match status" value="1"/>
</dbReference>
<evidence type="ECO:0000259" key="9">
    <source>
        <dbReference type="PROSITE" id="PS50893"/>
    </source>
</evidence>
<gene>
    <name evidence="10" type="ORF">G6N77_11095</name>
</gene>
<dbReference type="InterPro" id="IPR003593">
    <property type="entry name" value="AAA+_ATPase"/>
</dbReference>
<protein>
    <submittedName>
        <fullName evidence="10">ABC transporter ATP-binding protein</fullName>
    </submittedName>
</protein>
<evidence type="ECO:0000256" key="1">
    <source>
        <dbReference type="ARBA" id="ARBA00022448"/>
    </source>
</evidence>
<dbReference type="Proteomes" id="UP000479226">
    <property type="component" value="Unassembled WGS sequence"/>
</dbReference>
<evidence type="ECO:0000256" key="8">
    <source>
        <dbReference type="ARBA" id="ARBA00023136"/>
    </source>
</evidence>
<keyword evidence="1" id="KW-0813">Transport</keyword>
<keyword evidence="8" id="KW-0472">Membrane</keyword>
<keyword evidence="11" id="KW-1185">Reference proteome</keyword>
<evidence type="ECO:0000256" key="3">
    <source>
        <dbReference type="ARBA" id="ARBA00022496"/>
    </source>
</evidence>
<proteinExistence type="predicted"/>
<sequence length="375" mass="39031">MNGTVTVEGLSKSFPGTSTPVLDDVNLSVEAGSCTALLGPSGAGKSTLLRAVSGLEVPDAGRVLVGGQDMAGVKPERRGMAMVQQRPLLFPHLNVLDNIAFAGTVRGVPKRTARVDAAEFLDLVQLEGFGRRQVTALSGGQAQRVAIARALAARPSVLLLDEPFSALDPELRSAMHALLAELRRRLNPTILMVTHDRSEAAVVAENIALFSGGRILQHSSVELMYSRPASLEASRLMGGANEIPGTVCNGSHHSALGVLPLPCDTAWPTGPGILLARQESIEVSAADGAGLQATISGLQGMGPRRLVTLDAAGVVLRAEVPWGRGLAVGENVTMHIPTSALAVVDDSDTAHLYADADERPSLTSRGRAALTGVGH</sequence>
<dbReference type="InterPro" id="IPR050093">
    <property type="entry name" value="ABC_SmlMolc_Importer"/>
</dbReference>
<dbReference type="PANTHER" id="PTHR42781">
    <property type="entry name" value="SPERMIDINE/PUTRESCINE IMPORT ATP-BINDING PROTEIN POTA"/>
    <property type="match status" value="1"/>
</dbReference>
<evidence type="ECO:0000256" key="7">
    <source>
        <dbReference type="ARBA" id="ARBA00023065"/>
    </source>
</evidence>
<accession>A0ABX0DIF9</accession>
<evidence type="ECO:0000256" key="4">
    <source>
        <dbReference type="ARBA" id="ARBA00022741"/>
    </source>
</evidence>
<organism evidence="10 11">
    <name type="scientific">Arthrobacter silviterrae</name>
    <dbReference type="NCBI Taxonomy" id="2026658"/>
    <lineage>
        <taxon>Bacteria</taxon>
        <taxon>Bacillati</taxon>
        <taxon>Actinomycetota</taxon>
        <taxon>Actinomycetes</taxon>
        <taxon>Micrococcales</taxon>
        <taxon>Micrococcaceae</taxon>
        <taxon>Arthrobacter</taxon>
    </lineage>
</organism>
<dbReference type="Gene3D" id="3.40.50.300">
    <property type="entry name" value="P-loop containing nucleotide triphosphate hydrolases"/>
    <property type="match status" value="1"/>
</dbReference>
<keyword evidence="2" id="KW-1003">Cell membrane</keyword>
<dbReference type="RefSeq" id="WP_165182228.1">
    <property type="nucleotide sequence ID" value="NZ_JAAKZI010000017.1"/>
</dbReference>
<keyword evidence="5 10" id="KW-0067">ATP-binding</keyword>
<dbReference type="SUPFAM" id="SSF52540">
    <property type="entry name" value="P-loop containing nucleoside triphosphate hydrolases"/>
    <property type="match status" value="1"/>
</dbReference>
<feature type="domain" description="ABC transporter" evidence="9">
    <location>
        <begin position="5"/>
        <end position="237"/>
    </location>
</feature>
<dbReference type="CDD" id="cd03259">
    <property type="entry name" value="ABC_Carb_Solutes_like"/>
    <property type="match status" value="1"/>
</dbReference>
<evidence type="ECO:0000313" key="10">
    <source>
        <dbReference type="EMBL" id="NGN84002.1"/>
    </source>
</evidence>
<dbReference type="InterPro" id="IPR015853">
    <property type="entry name" value="ABC_transpr_FbpC"/>
</dbReference>
<dbReference type="InterPro" id="IPR027417">
    <property type="entry name" value="P-loop_NTPase"/>
</dbReference>
<dbReference type="SUPFAM" id="SSF50331">
    <property type="entry name" value="MOP-like"/>
    <property type="match status" value="1"/>
</dbReference>
<keyword evidence="4" id="KW-0547">Nucleotide-binding</keyword>
<dbReference type="InterPro" id="IPR017871">
    <property type="entry name" value="ABC_transporter-like_CS"/>
</dbReference>
<evidence type="ECO:0000256" key="6">
    <source>
        <dbReference type="ARBA" id="ARBA00023004"/>
    </source>
</evidence>
<dbReference type="InterPro" id="IPR008995">
    <property type="entry name" value="Mo/tungstate-bd_C_term_dom"/>
</dbReference>
<dbReference type="Pfam" id="PF00005">
    <property type="entry name" value="ABC_tran"/>
    <property type="match status" value="1"/>
</dbReference>
<name>A0ABX0DIF9_9MICC</name>
<evidence type="ECO:0000313" key="11">
    <source>
        <dbReference type="Proteomes" id="UP000479226"/>
    </source>
</evidence>
<evidence type="ECO:0000256" key="5">
    <source>
        <dbReference type="ARBA" id="ARBA00022840"/>
    </source>
</evidence>
<keyword evidence="3" id="KW-0410">Iron transport</keyword>
<comment type="caution">
    <text evidence="10">The sequence shown here is derived from an EMBL/GenBank/DDBJ whole genome shotgun (WGS) entry which is preliminary data.</text>
</comment>
<dbReference type="SMART" id="SM00382">
    <property type="entry name" value="AAA"/>
    <property type="match status" value="1"/>
</dbReference>
<dbReference type="PROSITE" id="PS50893">
    <property type="entry name" value="ABC_TRANSPORTER_2"/>
    <property type="match status" value="1"/>
</dbReference>
<keyword evidence="6" id="KW-0408">Iron</keyword>
<dbReference type="GO" id="GO:0005524">
    <property type="term" value="F:ATP binding"/>
    <property type="evidence" value="ECO:0007669"/>
    <property type="project" value="UniProtKB-KW"/>
</dbReference>
<reference evidence="10 11" key="1">
    <citation type="submission" date="2020-02" db="EMBL/GenBank/DDBJ databases">
        <title>Genome sequence of the type strain DSM 27180 of Arthrobacter silviterrae.</title>
        <authorList>
            <person name="Gao J."/>
            <person name="Sun J."/>
        </authorList>
    </citation>
    <scope>NUCLEOTIDE SEQUENCE [LARGE SCALE GENOMIC DNA]</scope>
    <source>
        <strain evidence="10 11">DSM 27180</strain>
    </source>
</reference>
<dbReference type="PANTHER" id="PTHR42781:SF4">
    <property type="entry name" value="SPERMIDINE_PUTRESCINE IMPORT ATP-BINDING PROTEIN POTA"/>
    <property type="match status" value="1"/>
</dbReference>